<evidence type="ECO:0000313" key="3">
    <source>
        <dbReference type="Proteomes" id="UP000242243"/>
    </source>
</evidence>
<dbReference type="CDD" id="cd10912">
    <property type="entry name" value="PIN_YacP-like"/>
    <property type="match status" value="1"/>
</dbReference>
<dbReference type="OrthoDB" id="9792160at2"/>
<dbReference type="RefSeq" id="WP_089831697.1">
    <property type="nucleotide sequence ID" value="NZ_BJWI01000016.1"/>
</dbReference>
<dbReference type="PANTHER" id="PTHR34547:SF1">
    <property type="entry name" value="YACP-LIKE NYN DOMAIN PROTEIN"/>
    <property type="match status" value="1"/>
</dbReference>
<dbReference type="Proteomes" id="UP000242243">
    <property type="component" value="Unassembled WGS sequence"/>
</dbReference>
<reference evidence="1 4" key="2">
    <citation type="submission" date="2019-07" db="EMBL/GenBank/DDBJ databases">
        <title>Whole genome shotgun sequence of Halolactibacillus halophilus NBRC 100868.</title>
        <authorList>
            <person name="Hosoyama A."/>
            <person name="Uohara A."/>
            <person name="Ohji S."/>
            <person name="Ichikawa N."/>
        </authorList>
    </citation>
    <scope>NUCLEOTIDE SEQUENCE [LARGE SCALE GENOMIC DNA]</scope>
    <source>
        <strain evidence="1 4">NBRC 100868</strain>
    </source>
</reference>
<dbReference type="AlphaFoldDB" id="A0A1I5PGY8"/>
<sequence length="169" mass="19689">MDVLLVDGYNIIGDWEELSRLRDKDLSQARKLLIEKMAEYKAYRGYRVIVVFDAYEVKGLGSNEDQFGVEVIYTKEKETADECIERLVKSLKNVKTKVYVATSDYAEQRTIFQQGAYRKSARELKLEVGHIQREILADLEDYQNKQSSRNPIIDPETWAALEKMRRGKD</sequence>
<name>A0A1I5PGY8_9BACI</name>
<organism evidence="2 3">
    <name type="scientific">Halolactibacillus halophilus</name>
    <dbReference type="NCBI Taxonomy" id="306540"/>
    <lineage>
        <taxon>Bacteria</taxon>
        <taxon>Bacillati</taxon>
        <taxon>Bacillota</taxon>
        <taxon>Bacilli</taxon>
        <taxon>Bacillales</taxon>
        <taxon>Bacillaceae</taxon>
        <taxon>Halolactibacillus</taxon>
    </lineage>
</organism>
<evidence type="ECO:0000313" key="4">
    <source>
        <dbReference type="Proteomes" id="UP000321547"/>
    </source>
</evidence>
<accession>A0A1I5PGY8</accession>
<dbReference type="Proteomes" id="UP000321547">
    <property type="component" value="Unassembled WGS sequence"/>
</dbReference>
<protein>
    <recommendedName>
        <fullName evidence="5">NYN domain-containing protein</fullName>
    </recommendedName>
</protein>
<dbReference type="EMBL" id="FOXC01000014">
    <property type="protein sequence ID" value="SFP32766.1"/>
    <property type="molecule type" value="Genomic_DNA"/>
</dbReference>
<proteinExistence type="predicted"/>
<gene>
    <name evidence="1" type="ORF">HHA03_13330</name>
    <name evidence="2" type="ORF">SAMN05421839_11463</name>
</gene>
<evidence type="ECO:0008006" key="5">
    <source>
        <dbReference type="Google" id="ProtNLM"/>
    </source>
</evidence>
<dbReference type="STRING" id="306540.SAMN05421839_11463"/>
<dbReference type="Pfam" id="PF05991">
    <property type="entry name" value="NYN_YacP"/>
    <property type="match status" value="1"/>
</dbReference>
<dbReference type="EMBL" id="BJWI01000016">
    <property type="protein sequence ID" value="GEM01801.1"/>
    <property type="molecule type" value="Genomic_DNA"/>
</dbReference>
<reference evidence="2 3" key="1">
    <citation type="submission" date="2016-10" db="EMBL/GenBank/DDBJ databases">
        <authorList>
            <person name="de Groot N.N."/>
        </authorList>
    </citation>
    <scope>NUCLEOTIDE SEQUENCE [LARGE SCALE GENOMIC DNA]</scope>
    <source>
        <strain evidence="2 3">DSM 17073</strain>
    </source>
</reference>
<dbReference type="PANTHER" id="PTHR34547">
    <property type="entry name" value="YACP-LIKE NYN DOMAIN PROTEIN"/>
    <property type="match status" value="1"/>
</dbReference>
<evidence type="ECO:0000313" key="1">
    <source>
        <dbReference type="EMBL" id="GEM01801.1"/>
    </source>
</evidence>
<evidence type="ECO:0000313" key="2">
    <source>
        <dbReference type="EMBL" id="SFP32766.1"/>
    </source>
</evidence>
<keyword evidence="4" id="KW-1185">Reference proteome</keyword>
<dbReference type="InterPro" id="IPR010298">
    <property type="entry name" value="YacP-like"/>
</dbReference>